<evidence type="ECO:0000313" key="3">
    <source>
        <dbReference type="Proteomes" id="UP000823399"/>
    </source>
</evidence>
<keyword evidence="1" id="KW-0812">Transmembrane</keyword>
<evidence type="ECO:0000256" key="1">
    <source>
        <dbReference type="SAM" id="Phobius"/>
    </source>
</evidence>
<feature type="transmembrane region" description="Helical" evidence="1">
    <location>
        <begin position="20"/>
        <end position="38"/>
    </location>
</feature>
<feature type="transmembrane region" description="Helical" evidence="1">
    <location>
        <begin position="102"/>
        <end position="121"/>
    </location>
</feature>
<dbReference type="Proteomes" id="UP000823399">
    <property type="component" value="Unassembled WGS sequence"/>
</dbReference>
<gene>
    <name evidence="2" type="ORF">F5147DRAFT_704220</name>
</gene>
<dbReference type="EMBL" id="JABBWM010000041">
    <property type="protein sequence ID" value="KAG2104377.1"/>
    <property type="molecule type" value="Genomic_DNA"/>
</dbReference>
<keyword evidence="1" id="KW-0472">Membrane</keyword>
<dbReference type="OrthoDB" id="3354175at2759"/>
<feature type="transmembrane region" description="Helical" evidence="1">
    <location>
        <begin position="128"/>
        <end position="151"/>
    </location>
</feature>
<protein>
    <submittedName>
        <fullName evidence="2">Uncharacterized protein</fullName>
    </submittedName>
</protein>
<dbReference type="AlphaFoldDB" id="A0A9P7F2Z7"/>
<proteinExistence type="predicted"/>
<feature type="transmembrane region" description="Helical" evidence="1">
    <location>
        <begin position="171"/>
        <end position="192"/>
    </location>
</feature>
<reference evidence="2" key="1">
    <citation type="journal article" date="2020" name="New Phytol.">
        <title>Comparative genomics reveals dynamic genome evolution in host specialist ectomycorrhizal fungi.</title>
        <authorList>
            <person name="Lofgren L.A."/>
            <person name="Nguyen N.H."/>
            <person name="Vilgalys R."/>
            <person name="Ruytinx J."/>
            <person name="Liao H.L."/>
            <person name="Branco S."/>
            <person name="Kuo A."/>
            <person name="LaButti K."/>
            <person name="Lipzen A."/>
            <person name="Andreopoulos W."/>
            <person name="Pangilinan J."/>
            <person name="Riley R."/>
            <person name="Hundley H."/>
            <person name="Na H."/>
            <person name="Barry K."/>
            <person name="Grigoriev I.V."/>
            <person name="Stajich J.E."/>
            <person name="Kennedy P.G."/>
        </authorList>
    </citation>
    <scope>NUCLEOTIDE SEQUENCE</scope>
    <source>
        <strain evidence="2">FC423</strain>
    </source>
</reference>
<name>A0A9P7F2Z7_9AGAM</name>
<feature type="transmembrane region" description="Helical" evidence="1">
    <location>
        <begin position="247"/>
        <end position="265"/>
    </location>
</feature>
<dbReference type="GeneID" id="64700144"/>
<evidence type="ECO:0000313" key="2">
    <source>
        <dbReference type="EMBL" id="KAG2104377.1"/>
    </source>
</evidence>
<keyword evidence="3" id="KW-1185">Reference proteome</keyword>
<comment type="caution">
    <text evidence="2">The sequence shown here is derived from an EMBL/GenBank/DDBJ whole genome shotgun (WGS) entry which is preliminary data.</text>
</comment>
<sequence>MTSGIPLDAGALMSTVLEGILYGFSILLFIGTIWSLTYKRHKQDINLPILIVAVLLLILSTVHMVVNIVRAEDGLVTNRYEYPNGPSEYFADVSQKTYVIKHSFYVLQTLLADGVVIYRCYVVWQSVWIVVLPIILWCSVAATGVIAVYSVSQASSGDGIFVEALAQWVTAFFASTIATNLLSSGLLAYRIWIIQRGVSGIHKTSRNTVMPVVRVLVDAAILYSATLLTALILFVSGNNGQDAVVDMAMPIMSIAFYMVLIRIALNKNEHSYISTRTSSSIPRRAATSEAEQERAQQYAMKPLQVHVSTFTHQERPPSSKDSMKGTASPYDVQSIGLTTLII</sequence>
<keyword evidence="1" id="KW-1133">Transmembrane helix</keyword>
<dbReference type="RefSeq" id="XP_041290882.1">
    <property type="nucleotide sequence ID" value="XM_041437885.1"/>
</dbReference>
<organism evidence="2 3">
    <name type="scientific">Suillus discolor</name>
    <dbReference type="NCBI Taxonomy" id="1912936"/>
    <lineage>
        <taxon>Eukaryota</taxon>
        <taxon>Fungi</taxon>
        <taxon>Dikarya</taxon>
        <taxon>Basidiomycota</taxon>
        <taxon>Agaricomycotina</taxon>
        <taxon>Agaricomycetes</taxon>
        <taxon>Agaricomycetidae</taxon>
        <taxon>Boletales</taxon>
        <taxon>Suillineae</taxon>
        <taxon>Suillaceae</taxon>
        <taxon>Suillus</taxon>
    </lineage>
</organism>
<feature type="transmembrane region" description="Helical" evidence="1">
    <location>
        <begin position="45"/>
        <end position="66"/>
    </location>
</feature>
<accession>A0A9P7F2Z7</accession>
<feature type="transmembrane region" description="Helical" evidence="1">
    <location>
        <begin position="212"/>
        <end position="235"/>
    </location>
</feature>